<sequence>MKYGYTSMIVAPYGPYWRKLRQITTMELFSITRLNTYSDVRRDEMQSLIKTLLMGTLHDKLTKVELRPRLQDMSFSVIMRIVSGKRYFDPELDDLMEALNFRKMVREISKARRVPYKTDCLPFLRWIDFQGMKKTILRLKAKKDACPKDLSDEYRKKDGISDKKMIDTMLSLQELQPENYSDQLLKGIVLTLLLVGTDTSAAIIEWTMSLLLNHPHILHKARAEVDQHIGQERLIQETDLPKLKYLQNIVNETLRLFPTTPLFIPHESSKDCTIGGYSIPQGTMLLVNTWAIHRDTKVWDDPTSFRPERFERPVGEGYNYIPSGMGKRQNPGFGLANRVVGIALGALIQCYEWERISKKLVDLNEAKGLIMTKNKPLEVMCKARECMFNVLLKVLYDAS</sequence>
<comment type="caution">
    <text evidence="6">The sequence shown here is derived from an EMBL/GenBank/DDBJ whole genome shotgun (WGS) entry which is preliminary data.</text>
</comment>
<dbReference type="GO" id="GO:0016705">
    <property type="term" value="F:oxidoreductase activity, acting on paired donors, with incorporation or reduction of molecular oxygen"/>
    <property type="evidence" value="ECO:0007669"/>
    <property type="project" value="InterPro"/>
</dbReference>
<dbReference type="GO" id="GO:0020037">
    <property type="term" value="F:heme binding"/>
    <property type="evidence" value="ECO:0007669"/>
    <property type="project" value="InterPro"/>
</dbReference>
<dbReference type="UniPathway" id="UPA00213"/>
<organism evidence="6">
    <name type="scientific">Tanacetum cinerariifolium</name>
    <name type="common">Dalmatian daisy</name>
    <name type="synonym">Chrysanthemum cinerariifolium</name>
    <dbReference type="NCBI Taxonomy" id="118510"/>
    <lineage>
        <taxon>Eukaryota</taxon>
        <taxon>Viridiplantae</taxon>
        <taxon>Streptophyta</taxon>
        <taxon>Embryophyta</taxon>
        <taxon>Tracheophyta</taxon>
        <taxon>Spermatophyta</taxon>
        <taxon>Magnoliopsida</taxon>
        <taxon>eudicotyledons</taxon>
        <taxon>Gunneridae</taxon>
        <taxon>Pentapetalae</taxon>
        <taxon>asterids</taxon>
        <taxon>campanulids</taxon>
        <taxon>Asterales</taxon>
        <taxon>Asteraceae</taxon>
        <taxon>Asteroideae</taxon>
        <taxon>Anthemideae</taxon>
        <taxon>Anthemidinae</taxon>
        <taxon>Tanacetum</taxon>
    </lineage>
</organism>
<dbReference type="InterPro" id="IPR001128">
    <property type="entry name" value="Cyt_P450"/>
</dbReference>
<dbReference type="SUPFAM" id="SSF48264">
    <property type="entry name" value="Cytochrome P450"/>
    <property type="match status" value="1"/>
</dbReference>
<evidence type="ECO:0000313" key="6">
    <source>
        <dbReference type="EMBL" id="GEU74798.1"/>
    </source>
</evidence>
<keyword evidence="2" id="KW-0479">Metal-binding</keyword>
<dbReference type="PANTHER" id="PTHR47947:SF24">
    <property type="entry name" value="ISOFLAVONE 2'-HYDROXYLASE-LIKE"/>
    <property type="match status" value="1"/>
</dbReference>
<keyword evidence="1" id="KW-0349">Heme</keyword>
<dbReference type="GO" id="GO:0016114">
    <property type="term" value="P:terpenoid biosynthetic process"/>
    <property type="evidence" value="ECO:0007669"/>
    <property type="project" value="UniProtKB-UniPathway"/>
</dbReference>
<name>A0A6L2MLD5_TANCI</name>
<keyword evidence="3" id="KW-0560">Oxidoreductase</keyword>
<keyword evidence="4" id="KW-0408">Iron</keyword>
<evidence type="ECO:0000256" key="5">
    <source>
        <dbReference type="ARBA" id="ARBA00023033"/>
    </source>
</evidence>
<dbReference type="PANTHER" id="PTHR47947">
    <property type="entry name" value="CYTOCHROME P450 82C3-RELATED"/>
    <property type="match status" value="1"/>
</dbReference>
<dbReference type="Pfam" id="PF00067">
    <property type="entry name" value="p450"/>
    <property type="match status" value="1"/>
</dbReference>
<reference evidence="6" key="1">
    <citation type="journal article" date="2019" name="Sci. Rep.">
        <title>Draft genome of Tanacetum cinerariifolium, the natural source of mosquito coil.</title>
        <authorList>
            <person name="Yamashiro T."/>
            <person name="Shiraishi A."/>
            <person name="Satake H."/>
            <person name="Nakayama K."/>
        </authorList>
    </citation>
    <scope>NUCLEOTIDE SEQUENCE</scope>
</reference>
<evidence type="ECO:0000256" key="2">
    <source>
        <dbReference type="ARBA" id="ARBA00022723"/>
    </source>
</evidence>
<evidence type="ECO:0000256" key="3">
    <source>
        <dbReference type="ARBA" id="ARBA00023002"/>
    </source>
</evidence>
<evidence type="ECO:0000256" key="4">
    <source>
        <dbReference type="ARBA" id="ARBA00023004"/>
    </source>
</evidence>
<proteinExistence type="predicted"/>
<dbReference type="PRINTS" id="PR00385">
    <property type="entry name" value="P450"/>
</dbReference>
<keyword evidence="5" id="KW-0503">Monooxygenase</keyword>
<dbReference type="InterPro" id="IPR050651">
    <property type="entry name" value="Plant_Cytochrome_P450_Monoox"/>
</dbReference>
<dbReference type="Gene3D" id="1.10.630.10">
    <property type="entry name" value="Cytochrome P450"/>
    <property type="match status" value="1"/>
</dbReference>
<dbReference type="PRINTS" id="PR00463">
    <property type="entry name" value="EP450I"/>
</dbReference>
<dbReference type="AlphaFoldDB" id="A0A6L2MLD5"/>
<evidence type="ECO:0000256" key="1">
    <source>
        <dbReference type="ARBA" id="ARBA00022617"/>
    </source>
</evidence>
<dbReference type="EMBL" id="BKCJ010006953">
    <property type="protein sequence ID" value="GEU74798.1"/>
    <property type="molecule type" value="Genomic_DNA"/>
</dbReference>
<accession>A0A6L2MLD5</accession>
<dbReference type="InterPro" id="IPR002401">
    <property type="entry name" value="Cyt_P450_E_grp-I"/>
</dbReference>
<protein>
    <submittedName>
        <fullName evidence="6">Cytochrome P450 81E8-like</fullName>
    </submittedName>
</protein>
<dbReference type="InterPro" id="IPR036396">
    <property type="entry name" value="Cyt_P450_sf"/>
</dbReference>
<dbReference type="GO" id="GO:0005506">
    <property type="term" value="F:iron ion binding"/>
    <property type="evidence" value="ECO:0007669"/>
    <property type="project" value="InterPro"/>
</dbReference>
<dbReference type="GO" id="GO:0004497">
    <property type="term" value="F:monooxygenase activity"/>
    <property type="evidence" value="ECO:0007669"/>
    <property type="project" value="UniProtKB-KW"/>
</dbReference>
<gene>
    <name evidence="6" type="ORF">Tci_046776</name>
</gene>